<evidence type="ECO:0000256" key="3">
    <source>
        <dbReference type="SAM" id="MobiDB-lite"/>
    </source>
</evidence>
<dbReference type="OrthoDB" id="27543at2759"/>
<comment type="subcellular location">
    <subcellularLocation>
        <location evidence="2">Nucleus</location>
    </subcellularLocation>
</comment>
<organism evidence="4 5">
    <name type="scientific">Tetrapyrgos nigripes</name>
    <dbReference type="NCBI Taxonomy" id="182062"/>
    <lineage>
        <taxon>Eukaryota</taxon>
        <taxon>Fungi</taxon>
        <taxon>Dikarya</taxon>
        <taxon>Basidiomycota</taxon>
        <taxon>Agaricomycotina</taxon>
        <taxon>Agaricomycetes</taxon>
        <taxon>Agaricomycetidae</taxon>
        <taxon>Agaricales</taxon>
        <taxon>Marasmiineae</taxon>
        <taxon>Marasmiaceae</taxon>
        <taxon>Tetrapyrgos</taxon>
    </lineage>
</organism>
<keyword evidence="2" id="KW-0813">Transport</keyword>
<evidence type="ECO:0000256" key="1">
    <source>
        <dbReference type="ARBA" id="ARBA00006781"/>
    </source>
</evidence>
<keyword evidence="5" id="KW-1185">Reference proteome</keyword>
<dbReference type="AlphaFoldDB" id="A0A8H5ET21"/>
<dbReference type="EMBL" id="JAACJM010000552">
    <property type="protein sequence ID" value="KAF5311395.1"/>
    <property type="molecule type" value="Genomic_DNA"/>
</dbReference>
<dbReference type="InterPro" id="IPR025602">
    <property type="entry name" value="BCP1_family"/>
</dbReference>
<dbReference type="PANTHER" id="PTHR13261:SF0">
    <property type="entry name" value="BRCA2 AND CDKN1A-INTERACTING PROTEIN"/>
    <property type="match status" value="1"/>
</dbReference>
<comment type="caution">
    <text evidence="4">The sequence shown here is derived from an EMBL/GenBank/DDBJ whole genome shotgun (WGS) entry which is preliminary data.</text>
</comment>
<protein>
    <recommendedName>
        <fullName evidence="2">Protein BCP1</fullName>
    </recommendedName>
</protein>
<dbReference type="Pfam" id="PF13862">
    <property type="entry name" value="BCCIP"/>
    <property type="match status" value="1"/>
</dbReference>
<name>A0A8H5ET21_9AGAR</name>
<keyword evidence="2" id="KW-0539">Nucleus</keyword>
<accession>A0A8H5ET21</accession>
<feature type="region of interest" description="Disordered" evidence="3">
    <location>
        <begin position="193"/>
        <end position="215"/>
    </location>
</feature>
<proteinExistence type="inferred from homology"/>
<sequence>MSKRKQSNNEDSDAGSSDISMIDVDFDFFNPNPNVDYHAIKRLLKQLFQEDAESFNLHEFTELILSQPTIGTTIKTDGEDSDPYALLTVLNMHAHREHPSITSLANYFLKKSSTNPGFHSALQTLFSQTQNHVGLVVCERLINMPVQVIPHMYRMLAEELKNAIAENSAFSFTHLLILSRTYHLSLDDEAKLANSQPRNASSKRKKAKAHNANLDNIPRPEDGIYSFHPEDECIKEASAFTVDYPFDASPNEPRNKESFGLDTRGRMMLVPAEKFEGLVVKMGEVYAVN</sequence>
<gene>
    <name evidence="4" type="ORF">D9758_018563</name>
</gene>
<evidence type="ECO:0000313" key="4">
    <source>
        <dbReference type="EMBL" id="KAF5311395.1"/>
    </source>
</evidence>
<evidence type="ECO:0000313" key="5">
    <source>
        <dbReference type="Proteomes" id="UP000559256"/>
    </source>
</evidence>
<comment type="function">
    <text evidence="2">Involved in nuclear export, actin cytoskeleton organization and vesicular transport.</text>
</comment>
<keyword evidence="2" id="KW-0653">Protein transport</keyword>
<comment type="similarity">
    <text evidence="1 2">Belongs to the BCP1 family.</text>
</comment>
<dbReference type="GO" id="GO:0015031">
    <property type="term" value="P:protein transport"/>
    <property type="evidence" value="ECO:0007669"/>
    <property type="project" value="UniProtKB-KW"/>
</dbReference>
<reference evidence="4 5" key="1">
    <citation type="journal article" date="2020" name="ISME J.">
        <title>Uncovering the hidden diversity of litter-decomposition mechanisms in mushroom-forming fungi.</title>
        <authorList>
            <person name="Floudas D."/>
            <person name="Bentzer J."/>
            <person name="Ahren D."/>
            <person name="Johansson T."/>
            <person name="Persson P."/>
            <person name="Tunlid A."/>
        </authorList>
    </citation>
    <scope>NUCLEOTIDE SEQUENCE [LARGE SCALE GENOMIC DNA]</scope>
    <source>
        <strain evidence="4 5">CBS 291.85</strain>
    </source>
</reference>
<evidence type="ECO:0000256" key="2">
    <source>
        <dbReference type="PIRNR" id="PIRNR028983"/>
    </source>
</evidence>
<dbReference type="Proteomes" id="UP000559256">
    <property type="component" value="Unassembled WGS sequence"/>
</dbReference>
<dbReference type="PANTHER" id="PTHR13261">
    <property type="entry name" value="BRCA2 AND CDKN1A INTERACTING PROTEIN"/>
    <property type="match status" value="1"/>
</dbReference>
<dbReference type="GO" id="GO:0005634">
    <property type="term" value="C:nucleus"/>
    <property type="evidence" value="ECO:0007669"/>
    <property type="project" value="UniProtKB-SubCell"/>
</dbReference>
<dbReference type="PIRSF" id="PIRSF028983">
    <property type="entry name" value="BCP1"/>
    <property type="match status" value="1"/>
</dbReference>